<dbReference type="SMART" id="SM00274">
    <property type="entry name" value="FOLN"/>
    <property type="match status" value="6"/>
</dbReference>
<dbReference type="OrthoDB" id="67516at2759"/>
<feature type="domain" description="PH" evidence="5">
    <location>
        <begin position="921"/>
        <end position="1027"/>
    </location>
</feature>
<feature type="domain" description="Kazal-like" evidence="6">
    <location>
        <begin position="516"/>
        <end position="557"/>
    </location>
</feature>
<name>A0A7R9BIJ6_9CRUS</name>
<dbReference type="AlphaFoldDB" id="A0A7R9BIJ6"/>
<keyword evidence="8" id="KW-1185">Reference proteome</keyword>
<organism evidence="7">
    <name type="scientific">Notodromas monacha</name>
    <dbReference type="NCBI Taxonomy" id="399045"/>
    <lineage>
        <taxon>Eukaryota</taxon>
        <taxon>Metazoa</taxon>
        <taxon>Ecdysozoa</taxon>
        <taxon>Arthropoda</taxon>
        <taxon>Crustacea</taxon>
        <taxon>Oligostraca</taxon>
        <taxon>Ostracoda</taxon>
        <taxon>Podocopa</taxon>
        <taxon>Podocopida</taxon>
        <taxon>Cypridocopina</taxon>
        <taxon>Cypridoidea</taxon>
        <taxon>Cyprididae</taxon>
        <taxon>Notodromas</taxon>
    </lineage>
</organism>
<dbReference type="InterPro" id="IPR002350">
    <property type="entry name" value="Kazal_dom"/>
</dbReference>
<evidence type="ECO:0000259" key="5">
    <source>
        <dbReference type="PROSITE" id="PS50003"/>
    </source>
</evidence>
<dbReference type="InterPro" id="IPR003645">
    <property type="entry name" value="Fol_N"/>
</dbReference>
<dbReference type="SUPFAM" id="SSF100895">
    <property type="entry name" value="Kazal-type serine protease inhibitors"/>
    <property type="match status" value="7"/>
</dbReference>
<dbReference type="InterPro" id="IPR011993">
    <property type="entry name" value="PH-like_dom_sf"/>
</dbReference>
<proteinExistence type="predicted"/>
<evidence type="ECO:0000256" key="3">
    <source>
        <dbReference type="ARBA" id="ARBA00023180"/>
    </source>
</evidence>
<evidence type="ECO:0000256" key="2">
    <source>
        <dbReference type="ARBA" id="ARBA00023157"/>
    </source>
</evidence>
<dbReference type="Pfam" id="PF00169">
    <property type="entry name" value="PH"/>
    <property type="match status" value="1"/>
</dbReference>
<keyword evidence="3" id="KW-0325">Glycoprotein</keyword>
<protein>
    <submittedName>
        <fullName evidence="7">Uncharacterized protein</fullName>
    </submittedName>
</protein>
<evidence type="ECO:0000259" key="6">
    <source>
        <dbReference type="PROSITE" id="PS51465"/>
    </source>
</evidence>
<feature type="domain" description="Kazal-like" evidence="6">
    <location>
        <begin position="230"/>
        <end position="289"/>
    </location>
</feature>
<reference evidence="7" key="1">
    <citation type="submission" date="2020-11" db="EMBL/GenBank/DDBJ databases">
        <authorList>
            <person name="Tran Van P."/>
        </authorList>
    </citation>
    <scope>NUCLEOTIDE SEQUENCE</scope>
</reference>
<sequence length="1247" mass="136953">MGTPRCGPLRLGGQAFSHQSVSFGSRRGSGQETTEENCRLGSSLFPIGYTFKLLPNVECVCRSPPSLECSRTGCKTINFPKDRNCKIISEPWECAKYSCEGVEDIETQPKADHCGKTACPTGFCLKLSGEHHCVPKHCPVPLCAAGCSVALQPDKPCPTCLCQVPNAGSLWSDLPEDHPVVYASDSDTQNLDNQQHSVFDEPVKSPYCKDKCPAPKRCISTTDHEKGICVCPNKNHFPDGIKSACRNSPREQVCGTDGYTYPSACHLIYSSCYFARSQVDIAYAGKCIGLKGGPMSEESDDKNAGSQENSFDKKKDPCYGVTCLGPRRCFVDSVARPVCKCDADCSKRLEQFSGAICGSDDRTYADLCALKFRACRVSQEITVVNRGPCQPPVLQKDDPCFGVKCVPPRICMESKFGPKCVCDIKCPSAIAGSEAVCGSDKETYASKCFLQLRSCQTGRSLKVLHQGPCPSEENEKCKRVACIHPRKCRLGAKREPECVCPSIDECLKLLTLQEGPSVLRPVCGTDKVLYPSLCHLITLTCQRNAHVEVLQQDSCPQIVCQRIPSVEEKNGFKAVCGCTPISACQNMWEPVCADDGRTYRSMCHLTSLACHLKQVIKPLHSGECANKGPCESIQCVEGRKCLEENKEAVCVCQHNCTLTIDGATQFGDAGNQIDTLVVCATDGRSYPSECHVKQEACETGLDLRIQSYGPCHIDADPCSKVNCISPKKCKIISGVAACVCPDDCSSSSQSSAPLGSICGSDGLVYPTECHMLAAGCQKDMIIKKVPSTFCGATTVDSNFDETDNSPVDVGFEYDSNFPSAVVPYPKHGLKIKPGSITFKRDQGASGESRISQVVTKMEMLISKHCQPGTCSSTECSCLRFVYRYVPCSKPEGVAIILLLGNELRDADFVVVFFTVLFVAYPVNRRRWLVKSPPTKPVIKAKWRRRYFVLRPALVPGNFVLEYYSNSECKKLKGRIDLEDCSRVERGTSRGKYQFVMDVHTTKRVYYLATELEDDLKLWLEMLWKVCGRGPERSVEKDSEEESPYIPISECISGGAAPERPRDPKPTPASSPVGPVVFRYDEEAIRAVDTCVGPPIDRNLKPRSAPTVDRSIKPEKMIGERFPLAPPPAGCQSWIRKQEFAVISGFPVTRMPSAGSDEADCSLYTDDHSRLQYVTLDLESSQRREEAEADVELSDYYFPSQAVSAPPSACPAAVSSSGTVYKTVDFLKTKAFNETRMQCEEEYRKSEF</sequence>
<dbReference type="EMBL" id="CAJPEX010000527">
    <property type="protein sequence ID" value="CAG0916159.1"/>
    <property type="molecule type" value="Genomic_DNA"/>
</dbReference>
<keyword evidence="2" id="KW-1015">Disulfide bond</keyword>
<dbReference type="SMART" id="SM00280">
    <property type="entry name" value="KAZAL"/>
    <property type="match status" value="7"/>
</dbReference>
<feature type="domain" description="Kazal-like" evidence="6">
    <location>
        <begin position="421"/>
        <end position="471"/>
    </location>
</feature>
<dbReference type="Pfam" id="PF07648">
    <property type="entry name" value="Kazal_2"/>
    <property type="match status" value="7"/>
</dbReference>
<dbReference type="GO" id="GO:0050840">
    <property type="term" value="F:extracellular matrix binding"/>
    <property type="evidence" value="ECO:0007669"/>
    <property type="project" value="TreeGrafter"/>
</dbReference>
<dbReference type="SUPFAM" id="SSF50729">
    <property type="entry name" value="PH domain-like"/>
    <property type="match status" value="1"/>
</dbReference>
<dbReference type="CDD" id="cd00104">
    <property type="entry name" value="KAZAL_FS"/>
    <property type="match status" value="6"/>
</dbReference>
<dbReference type="PROSITE" id="PS50003">
    <property type="entry name" value="PH_DOMAIN"/>
    <property type="match status" value="1"/>
</dbReference>
<dbReference type="Proteomes" id="UP000678499">
    <property type="component" value="Unassembled WGS sequence"/>
</dbReference>
<dbReference type="InterPro" id="IPR036058">
    <property type="entry name" value="Kazal_dom_sf"/>
</dbReference>
<dbReference type="PANTHER" id="PTHR13866">
    <property type="entry name" value="SPARC OSTEONECTIN"/>
    <property type="match status" value="1"/>
</dbReference>
<dbReference type="GO" id="GO:0005518">
    <property type="term" value="F:collagen binding"/>
    <property type="evidence" value="ECO:0007669"/>
    <property type="project" value="TreeGrafter"/>
</dbReference>
<accession>A0A7R9BIJ6</accession>
<dbReference type="GO" id="GO:0005615">
    <property type="term" value="C:extracellular space"/>
    <property type="evidence" value="ECO:0007669"/>
    <property type="project" value="TreeGrafter"/>
</dbReference>
<evidence type="ECO:0000313" key="8">
    <source>
        <dbReference type="Proteomes" id="UP000678499"/>
    </source>
</evidence>
<dbReference type="PANTHER" id="PTHR13866:SF14">
    <property type="entry name" value="BM-40"/>
    <property type="match status" value="1"/>
</dbReference>
<feature type="domain" description="Kazal-like" evidence="6">
    <location>
        <begin position="678"/>
        <end position="713"/>
    </location>
</feature>
<feature type="domain" description="Kazal-like" evidence="6">
    <location>
        <begin position="333"/>
        <end position="391"/>
    </location>
</feature>
<dbReference type="Gene3D" id="3.30.60.30">
    <property type="match status" value="7"/>
</dbReference>
<dbReference type="GO" id="GO:0005509">
    <property type="term" value="F:calcium ion binding"/>
    <property type="evidence" value="ECO:0007669"/>
    <property type="project" value="TreeGrafter"/>
</dbReference>
<dbReference type="InterPro" id="IPR001849">
    <property type="entry name" value="PH_domain"/>
</dbReference>
<dbReference type="EMBL" id="OA882564">
    <property type="protein sequence ID" value="CAD7276007.1"/>
    <property type="molecule type" value="Genomic_DNA"/>
</dbReference>
<evidence type="ECO:0000256" key="4">
    <source>
        <dbReference type="SAM" id="MobiDB-lite"/>
    </source>
</evidence>
<dbReference type="Gene3D" id="2.30.29.30">
    <property type="entry name" value="Pleckstrin-homology domain (PH domain)/Phosphotyrosine-binding domain (PTB)"/>
    <property type="match status" value="1"/>
</dbReference>
<feature type="domain" description="Kazal-like" evidence="6">
    <location>
        <begin position="577"/>
        <end position="626"/>
    </location>
</feature>
<evidence type="ECO:0000313" key="7">
    <source>
        <dbReference type="EMBL" id="CAD7276007.1"/>
    </source>
</evidence>
<dbReference type="SMART" id="SM00233">
    <property type="entry name" value="PH"/>
    <property type="match status" value="1"/>
</dbReference>
<gene>
    <name evidence="7" type="ORF">NMOB1V02_LOCUS3786</name>
</gene>
<feature type="region of interest" description="Disordered" evidence="4">
    <location>
        <begin position="1050"/>
        <end position="1073"/>
    </location>
</feature>
<keyword evidence="1" id="KW-0732">Signal</keyword>
<dbReference type="PROSITE" id="PS51465">
    <property type="entry name" value="KAZAL_2"/>
    <property type="match status" value="6"/>
</dbReference>
<evidence type="ECO:0000256" key="1">
    <source>
        <dbReference type="ARBA" id="ARBA00022729"/>
    </source>
</evidence>